<dbReference type="GO" id="GO:0005524">
    <property type="term" value="F:ATP binding"/>
    <property type="evidence" value="ECO:0007669"/>
    <property type="project" value="UniProtKB-KW"/>
</dbReference>
<dbReference type="PROSITE" id="PS50893">
    <property type="entry name" value="ABC_TRANSPORTER_2"/>
    <property type="match status" value="2"/>
</dbReference>
<dbReference type="InterPro" id="IPR003439">
    <property type="entry name" value="ABC_transporter-like_ATP-bd"/>
</dbReference>
<dbReference type="InterPro" id="IPR003593">
    <property type="entry name" value="AAA+_ATPase"/>
</dbReference>
<dbReference type="PANTHER" id="PTHR42855:SF1">
    <property type="entry name" value="ABC TRANSPORTER DOMAIN-CONTAINING PROTEIN"/>
    <property type="match status" value="1"/>
</dbReference>
<evidence type="ECO:0000256" key="4">
    <source>
        <dbReference type="ARBA" id="ARBA00022730"/>
    </source>
</evidence>
<evidence type="ECO:0000313" key="14">
    <source>
        <dbReference type="EMBL" id="PVZ09862.1"/>
    </source>
</evidence>
<dbReference type="InterPro" id="IPR032781">
    <property type="entry name" value="ABC_tran_Xtn"/>
</dbReference>
<evidence type="ECO:0000259" key="13">
    <source>
        <dbReference type="PROSITE" id="PS50893"/>
    </source>
</evidence>
<dbReference type="GeneID" id="94550832"/>
<dbReference type="InterPro" id="IPR051309">
    <property type="entry name" value="ABCF_ATPase"/>
</dbReference>
<keyword evidence="3" id="KW-0820">tRNA-binding</keyword>
<sequence length="624" mass="70597">MFQAQNISKRFGDLVLFEDLSFSIERGDKVGLIARNGEGKTTLMNILTGTDTPDAGAVVMENGIRVAYLPQTPRMEAGSTVLRACFGTGDALTDLIARWHDATERADDAELARLLPEMDAQAAWEHEQRAREILTQLHLTDLTRTVDNLSGGELKRIALATALMASPQLLFLDEPTNHLDLDVIEWLENYLQRQNIALLLVTHDRYFLDRVCNRILELEDGQLYAYKGNYEYFLAKRAERTDAATREADRTANILRREAEWMHRRPQARGTKAKGRIRAYHELVEKAQPRSRDTKLDIAGAQRYIGNKIFEAHGVSKAFGKKEILRNFSYTFSRYDKVGIVGPNGVGKTTFLRLLLGEEAPDAGTFDIGETVRFGYYSQKGLQVAEEKRVIEVVQDIAEVIRYDSGEPPLSASALLTRFLFPPNKQHTPVSKLSGGERCRLYLCTVLMQAPNFLILDEPTNDLDILTLNVLEEYLSEFRGCVLLVSHDRFFMDKVVSHLFTFEGDGIVRDFPGTYSDYRESHLAEEAAKTENAAPRTRNATVEKEKTRTSPDTKPRRLSFKETRELEEIEIRLPELEAHKAELEQLMSSGTLSNTELIAAGEKMTALIEEIDTLGMRWLELSDI</sequence>
<dbReference type="GO" id="GO:0003677">
    <property type="term" value="F:DNA binding"/>
    <property type="evidence" value="ECO:0007669"/>
    <property type="project" value="InterPro"/>
</dbReference>
<keyword evidence="11" id="KW-0648">Protein biosynthesis</keyword>
<dbReference type="RefSeq" id="WP_116679361.1">
    <property type="nucleotide sequence ID" value="NZ_QEKY01000008.1"/>
</dbReference>
<dbReference type="Pfam" id="PF16326">
    <property type="entry name" value="ABC_tran_CTD"/>
    <property type="match status" value="1"/>
</dbReference>
<evidence type="ECO:0000313" key="15">
    <source>
        <dbReference type="Proteomes" id="UP000245462"/>
    </source>
</evidence>
<evidence type="ECO:0000256" key="3">
    <source>
        <dbReference type="ARBA" id="ARBA00022555"/>
    </source>
</evidence>
<reference evidence="14 15" key="1">
    <citation type="submission" date="2018-04" db="EMBL/GenBank/DDBJ databases">
        <title>Genomic Encyclopedia of Type Strains, Phase IV (KMG-IV): sequencing the most valuable type-strain genomes for metagenomic binning, comparative biology and taxonomic classification.</title>
        <authorList>
            <person name="Goeker M."/>
        </authorList>
    </citation>
    <scope>NUCLEOTIDE SEQUENCE [LARGE SCALE GENOMIC DNA]</scope>
    <source>
        <strain evidence="14 15">DSM 28520</strain>
    </source>
</reference>
<dbReference type="GO" id="GO:0016887">
    <property type="term" value="F:ATP hydrolysis activity"/>
    <property type="evidence" value="ECO:0007669"/>
    <property type="project" value="InterPro"/>
</dbReference>
<dbReference type="AlphaFoldDB" id="A0A2U1FCF9"/>
<keyword evidence="9" id="KW-0810">Translation regulation</keyword>
<evidence type="ECO:0000256" key="9">
    <source>
        <dbReference type="ARBA" id="ARBA00022845"/>
    </source>
</evidence>
<evidence type="ECO:0000256" key="2">
    <source>
        <dbReference type="ARBA" id="ARBA00022490"/>
    </source>
</evidence>
<feature type="compositionally biased region" description="Basic and acidic residues" evidence="12">
    <location>
        <begin position="541"/>
        <end position="557"/>
    </location>
</feature>
<dbReference type="FunFam" id="3.40.50.300:FF:000183">
    <property type="entry name" value="ABC transporter ATP-binding protein yjjK"/>
    <property type="match status" value="1"/>
</dbReference>
<protein>
    <submittedName>
        <fullName evidence="14">ATP-binding cassette subfamily F protein uup</fullName>
    </submittedName>
</protein>
<dbReference type="GO" id="GO:0000049">
    <property type="term" value="F:tRNA binding"/>
    <property type="evidence" value="ECO:0007669"/>
    <property type="project" value="UniProtKB-KW"/>
</dbReference>
<gene>
    <name evidence="14" type="ORF">C7382_10851</name>
</gene>
<organism evidence="14 15">
    <name type="scientific">Porphyromonas loveana</name>
    <dbReference type="NCBI Taxonomy" id="1884669"/>
    <lineage>
        <taxon>Bacteria</taxon>
        <taxon>Pseudomonadati</taxon>
        <taxon>Bacteroidota</taxon>
        <taxon>Bacteroidia</taxon>
        <taxon>Bacteroidales</taxon>
        <taxon>Porphyromonadaceae</taxon>
        <taxon>Porphyromonas</taxon>
    </lineage>
</organism>
<keyword evidence="6" id="KW-0547">Nucleotide-binding</keyword>
<dbReference type="Pfam" id="PF00005">
    <property type="entry name" value="ABC_tran"/>
    <property type="match status" value="2"/>
</dbReference>
<evidence type="ECO:0000256" key="7">
    <source>
        <dbReference type="ARBA" id="ARBA00022801"/>
    </source>
</evidence>
<dbReference type="Gene3D" id="3.40.50.300">
    <property type="entry name" value="P-loop containing nucleotide triphosphate hydrolases"/>
    <property type="match status" value="2"/>
</dbReference>
<keyword evidence="5" id="KW-0677">Repeat</keyword>
<dbReference type="InterPro" id="IPR017871">
    <property type="entry name" value="ABC_transporter-like_CS"/>
</dbReference>
<evidence type="ECO:0000256" key="1">
    <source>
        <dbReference type="ARBA" id="ARBA00005868"/>
    </source>
</evidence>
<dbReference type="EMBL" id="QEKY01000008">
    <property type="protein sequence ID" value="PVZ09862.1"/>
    <property type="molecule type" value="Genomic_DNA"/>
</dbReference>
<dbReference type="SMART" id="SM00382">
    <property type="entry name" value="AAA"/>
    <property type="match status" value="2"/>
</dbReference>
<name>A0A2U1FCF9_9PORP</name>
<keyword evidence="15" id="KW-1185">Reference proteome</keyword>
<keyword evidence="4" id="KW-0699">rRNA-binding</keyword>
<accession>A0A2U1FCF9</accession>
<dbReference type="GO" id="GO:0006412">
    <property type="term" value="P:translation"/>
    <property type="evidence" value="ECO:0007669"/>
    <property type="project" value="UniProtKB-KW"/>
</dbReference>
<dbReference type="FunFam" id="3.40.50.300:FF:000011">
    <property type="entry name" value="Putative ABC transporter ATP-binding component"/>
    <property type="match status" value="1"/>
</dbReference>
<evidence type="ECO:0000256" key="11">
    <source>
        <dbReference type="ARBA" id="ARBA00022917"/>
    </source>
</evidence>
<evidence type="ECO:0000256" key="10">
    <source>
        <dbReference type="ARBA" id="ARBA00022884"/>
    </source>
</evidence>
<dbReference type="Gene3D" id="1.10.287.380">
    <property type="entry name" value="Valyl-tRNA synthetase, C-terminal domain"/>
    <property type="match status" value="1"/>
</dbReference>
<dbReference type="SUPFAM" id="SSF52540">
    <property type="entry name" value="P-loop containing nucleoside triphosphate hydrolases"/>
    <property type="match status" value="2"/>
</dbReference>
<comment type="caution">
    <text evidence="14">The sequence shown here is derived from an EMBL/GenBank/DDBJ whole genome shotgun (WGS) entry which is preliminary data.</text>
</comment>
<evidence type="ECO:0000256" key="8">
    <source>
        <dbReference type="ARBA" id="ARBA00022840"/>
    </source>
</evidence>
<proteinExistence type="inferred from homology"/>
<dbReference type="Proteomes" id="UP000245462">
    <property type="component" value="Unassembled WGS sequence"/>
</dbReference>
<dbReference type="PANTHER" id="PTHR42855">
    <property type="entry name" value="ABC TRANSPORTER ATP-BINDING SUBUNIT"/>
    <property type="match status" value="1"/>
</dbReference>
<feature type="domain" description="ABC transporter" evidence="13">
    <location>
        <begin position="310"/>
        <end position="529"/>
    </location>
</feature>
<evidence type="ECO:0000256" key="6">
    <source>
        <dbReference type="ARBA" id="ARBA00022741"/>
    </source>
</evidence>
<dbReference type="InterPro" id="IPR032524">
    <property type="entry name" value="ABC_tran_C"/>
</dbReference>
<keyword evidence="10" id="KW-0694">RNA-binding</keyword>
<evidence type="ECO:0000256" key="5">
    <source>
        <dbReference type="ARBA" id="ARBA00022737"/>
    </source>
</evidence>
<dbReference type="GO" id="GO:0019843">
    <property type="term" value="F:rRNA binding"/>
    <property type="evidence" value="ECO:0007669"/>
    <property type="project" value="UniProtKB-KW"/>
</dbReference>
<feature type="region of interest" description="Disordered" evidence="12">
    <location>
        <begin position="525"/>
        <end position="557"/>
    </location>
</feature>
<evidence type="ECO:0000256" key="12">
    <source>
        <dbReference type="SAM" id="MobiDB-lite"/>
    </source>
</evidence>
<keyword evidence="2" id="KW-0963">Cytoplasm</keyword>
<dbReference type="OrthoDB" id="1521973at2"/>
<dbReference type="InterPro" id="IPR027417">
    <property type="entry name" value="P-loop_NTPase"/>
</dbReference>
<comment type="similarity">
    <text evidence="1">Belongs to the ABC transporter superfamily. ABCF family. Translational throttle EttA subfamily.</text>
</comment>
<dbReference type="Pfam" id="PF12848">
    <property type="entry name" value="ABC_tran_Xtn"/>
    <property type="match status" value="1"/>
</dbReference>
<keyword evidence="7" id="KW-0378">Hydrolase</keyword>
<keyword evidence="8 14" id="KW-0067">ATP-binding</keyword>
<dbReference type="GO" id="GO:0006417">
    <property type="term" value="P:regulation of translation"/>
    <property type="evidence" value="ECO:0007669"/>
    <property type="project" value="UniProtKB-KW"/>
</dbReference>
<feature type="domain" description="ABC transporter" evidence="13">
    <location>
        <begin position="2"/>
        <end position="245"/>
    </location>
</feature>
<dbReference type="InterPro" id="IPR037118">
    <property type="entry name" value="Val-tRNA_synth_C_sf"/>
</dbReference>
<dbReference type="PROSITE" id="PS00211">
    <property type="entry name" value="ABC_TRANSPORTER_1"/>
    <property type="match status" value="1"/>
</dbReference>
<dbReference type="CDD" id="cd03221">
    <property type="entry name" value="ABCF_EF-3"/>
    <property type="match status" value="2"/>
</dbReference>